<evidence type="ECO:0000313" key="3">
    <source>
        <dbReference type="Proteomes" id="UP001138500"/>
    </source>
</evidence>
<feature type="compositionally biased region" description="Polar residues" evidence="1">
    <location>
        <begin position="205"/>
        <end position="217"/>
    </location>
</feature>
<dbReference type="EMBL" id="RIBY02000001">
    <property type="protein sequence ID" value="KAH9845901.1"/>
    <property type="molecule type" value="Genomic_DNA"/>
</dbReference>
<dbReference type="Proteomes" id="UP001138500">
    <property type="component" value="Unassembled WGS sequence"/>
</dbReference>
<organism evidence="2 3">
    <name type="scientific">Teratosphaeria destructans</name>
    <dbReference type="NCBI Taxonomy" id="418781"/>
    <lineage>
        <taxon>Eukaryota</taxon>
        <taxon>Fungi</taxon>
        <taxon>Dikarya</taxon>
        <taxon>Ascomycota</taxon>
        <taxon>Pezizomycotina</taxon>
        <taxon>Dothideomycetes</taxon>
        <taxon>Dothideomycetidae</taxon>
        <taxon>Mycosphaerellales</taxon>
        <taxon>Teratosphaeriaceae</taxon>
        <taxon>Teratosphaeria</taxon>
    </lineage>
</organism>
<dbReference type="OrthoDB" id="371463at2759"/>
<protein>
    <submittedName>
        <fullName evidence="2">Uncharacterized protein</fullName>
    </submittedName>
</protein>
<feature type="region of interest" description="Disordered" evidence="1">
    <location>
        <begin position="144"/>
        <end position="434"/>
    </location>
</feature>
<accession>A0A9W7W8C6</accession>
<proteinExistence type="predicted"/>
<sequence length="538" mass="58026">MPTYLLHGFRWPRPLIRIHIILQNLDDAAAEWLVAPDTTRAMLRNFHELYPDMMTALPDLRFVEQYDVNDVSANAASQPYAYVADTVEEVKLSVALEEVTTRGIRNDQWNAMCELRDKVAPEETIGWYIVVCGDEERWAPPTLSQLEQGAPIASRRPSSGDGHSENKALSPQEHEPKGLKKLFGSARRGSRKSRPTVPDFERSRPGTSSKSQHQQQAPPLPDMPTQHQNGGPASAPSSAGGSRSGRLNGISPAEQRTGSEPSPPSTGQRPSSLSSKMDLVPDQVATRWNPNGVEPAFEHRVSRRNSIAASSVATSGGVSPARGYSPASTMRSGGITSGTTRHGAKSSMSSLRGENNVRSASPLRSTMNSAVSSRAPSIRGESPARKNGWAQQQSDGTYANHQALAVPQGTSPQTVVLNSSNPPLGPAAKKKQRLSLQMQIPPPPVPEEEEEEEQEVEIITMSPAVRDPAISFRKSRSSVALSSLNSVPGFNPSQLSLDGHLNLSGMNLTSDPHKPYFGQTVAATDLVATGLENALSRL</sequence>
<evidence type="ECO:0000313" key="2">
    <source>
        <dbReference type="EMBL" id="KAH9845901.1"/>
    </source>
</evidence>
<feature type="compositionally biased region" description="Low complexity" evidence="1">
    <location>
        <begin position="230"/>
        <end position="246"/>
    </location>
</feature>
<feature type="compositionally biased region" description="Polar residues" evidence="1">
    <location>
        <begin position="408"/>
        <end position="422"/>
    </location>
</feature>
<feature type="compositionally biased region" description="Low complexity" evidence="1">
    <location>
        <begin position="308"/>
        <end position="321"/>
    </location>
</feature>
<feature type="compositionally biased region" description="Basic and acidic residues" evidence="1">
    <location>
        <begin position="162"/>
        <end position="178"/>
    </location>
</feature>
<dbReference type="AlphaFoldDB" id="A0A9W7W8C6"/>
<feature type="compositionally biased region" description="Polar residues" evidence="1">
    <location>
        <begin position="254"/>
        <end position="275"/>
    </location>
</feature>
<gene>
    <name evidence="2" type="ORF">Tdes44962_MAKER00111</name>
</gene>
<name>A0A9W7W8C6_9PEZI</name>
<reference evidence="2 3" key="1">
    <citation type="journal article" date="2018" name="IMA Fungus">
        <title>IMA Genome-F 10: Nine draft genome sequences of Claviceps purpurea s.lat., including C. arundinis, C. humidiphila, and C. cf. spartinae, pseudomolecules for the pitch canker pathogen Fusarium circinatum, draft genome of Davidsoniella eucalypti, Grosmannia galeiformis, Quambalaria eucalypti, and Teratosphaeria destructans.</title>
        <authorList>
            <person name="Wingfield B.D."/>
            <person name="Liu M."/>
            <person name="Nguyen H.D."/>
            <person name="Lane F.A."/>
            <person name="Morgan S.W."/>
            <person name="De Vos L."/>
            <person name="Wilken P.M."/>
            <person name="Duong T.A."/>
            <person name="Aylward J."/>
            <person name="Coetzee M.P."/>
            <person name="Dadej K."/>
            <person name="De Beer Z.W."/>
            <person name="Findlay W."/>
            <person name="Havenga M."/>
            <person name="Kolarik M."/>
            <person name="Menzies J.G."/>
            <person name="Naidoo K."/>
            <person name="Pochopski O."/>
            <person name="Shoukouhi P."/>
            <person name="Santana Q.C."/>
            <person name="Seifert K.A."/>
            <person name="Soal N."/>
            <person name="Steenkamp E.T."/>
            <person name="Tatham C.T."/>
            <person name="van der Nest M.A."/>
            <person name="Wingfield M.J."/>
        </authorList>
    </citation>
    <scope>NUCLEOTIDE SEQUENCE [LARGE SCALE GENOMIC DNA]</scope>
    <source>
        <strain evidence="2">CMW44962</strain>
    </source>
</reference>
<feature type="compositionally biased region" description="Polar residues" evidence="1">
    <location>
        <begin position="389"/>
        <end position="400"/>
    </location>
</feature>
<reference evidence="2 3" key="2">
    <citation type="journal article" date="2021" name="Curr. Genet.">
        <title>Genetic response to nitrogen starvation in the aggressive Eucalyptus foliar pathogen Teratosphaeria destructans.</title>
        <authorList>
            <person name="Havenga M."/>
            <person name="Wingfield B.D."/>
            <person name="Wingfield M.J."/>
            <person name="Dreyer L.L."/>
            <person name="Roets F."/>
            <person name="Aylward J."/>
        </authorList>
    </citation>
    <scope>NUCLEOTIDE SEQUENCE [LARGE SCALE GENOMIC DNA]</scope>
    <source>
        <strain evidence="2">CMW44962</strain>
    </source>
</reference>
<keyword evidence="3" id="KW-1185">Reference proteome</keyword>
<evidence type="ECO:0000256" key="1">
    <source>
        <dbReference type="SAM" id="MobiDB-lite"/>
    </source>
</evidence>
<comment type="caution">
    <text evidence="2">The sequence shown here is derived from an EMBL/GenBank/DDBJ whole genome shotgun (WGS) entry which is preliminary data.</text>
</comment>
<feature type="compositionally biased region" description="Polar residues" evidence="1">
    <location>
        <begin position="346"/>
        <end position="375"/>
    </location>
</feature>